<evidence type="ECO:0000259" key="3">
    <source>
        <dbReference type="Pfam" id="PF03358"/>
    </source>
</evidence>
<dbReference type="Proteomes" id="UP000284277">
    <property type="component" value="Unassembled WGS sequence"/>
</dbReference>
<keyword evidence="1" id="KW-0285">Flavoprotein</keyword>
<dbReference type="AlphaFoldDB" id="A0A419SYE5"/>
<keyword evidence="2" id="KW-0288">FMN</keyword>
<comment type="caution">
    <text evidence="4">The sequence shown here is derived from an EMBL/GenBank/DDBJ whole genome shotgun (WGS) entry which is preliminary data.</text>
</comment>
<dbReference type="InterPro" id="IPR051796">
    <property type="entry name" value="ISF_SsuE-like"/>
</dbReference>
<dbReference type="SUPFAM" id="SSF52218">
    <property type="entry name" value="Flavoproteins"/>
    <property type="match status" value="1"/>
</dbReference>
<dbReference type="OrthoDB" id="9790975at2"/>
<dbReference type="RefSeq" id="WP_120197817.1">
    <property type="nucleotide sequence ID" value="NZ_MCIA01000031.1"/>
</dbReference>
<evidence type="ECO:0000256" key="1">
    <source>
        <dbReference type="ARBA" id="ARBA00022630"/>
    </source>
</evidence>
<organism evidence="4 5">
    <name type="scientific">Lacrimispora algidixylanolytica</name>
    <dbReference type="NCBI Taxonomy" id="94868"/>
    <lineage>
        <taxon>Bacteria</taxon>
        <taxon>Bacillati</taxon>
        <taxon>Bacillota</taxon>
        <taxon>Clostridia</taxon>
        <taxon>Lachnospirales</taxon>
        <taxon>Lachnospiraceae</taxon>
        <taxon>Lacrimispora</taxon>
    </lineage>
</organism>
<reference evidence="4 5" key="1">
    <citation type="submission" date="2016-08" db="EMBL/GenBank/DDBJ databases">
        <title>A new outlook on sporulation: Clostridium algidixylanolyticum.</title>
        <authorList>
            <person name="Poppleton D.I."/>
            <person name="Gribaldo S."/>
        </authorList>
    </citation>
    <scope>NUCLEOTIDE SEQUENCE [LARGE SCALE GENOMIC DNA]</scope>
    <source>
        <strain evidence="4 5">SPL73</strain>
    </source>
</reference>
<dbReference type="PANTHER" id="PTHR43278">
    <property type="entry name" value="NAD(P)H-DEPENDENT FMN-CONTAINING OXIDOREDUCTASE YWQN-RELATED"/>
    <property type="match status" value="1"/>
</dbReference>
<feature type="domain" description="NADPH-dependent FMN reductase-like" evidence="3">
    <location>
        <begin position="3"/>
        <end position="147"/>
    </location>
</feature>
<proteinExistence type="predicted"/>
<evidence type="ECO:0000313" key="5">
    <source>
        <dbReference type="Proteomes" id="UP000284277"/>
    </source>
</evidence>
<name>A0A419SYE5_9FIRM</name>
<dbReference type="InterPro" id="IPR005025">
    <property type="entry name" value="FMN_Rdtase-like_dom"/>
</dbReference>
<accession>A0A419SYE5</accession>
<sequence>MKKVIAIIGSAQKKATYEAVQEFERNLKSYMDIDFEYIFLKDYQLEFCKGCKLCFDKGEEFCPIHDDRDLVIDKMSHSDGVIFATPNYSFQVSASMKNLLDRLAFIFHRPRFFGKAFTSIVTQGIFGGNSIVKYLSSMGQNLGYNVSKGCVLKTLEPITKVAQDKNSREIKKAAKRFYKLLSKPVPPSPSLFRLMMFRMSRASMKEMLSDEYYDYQYYKEKGWFESDYYYDVSLNPIKKMIGCIFDFMGRQMSRQK</sequence>
<evidence type="ECO:0000313" key="4">
    <source>
        <dbReference type="EMBL" id="RKD30293.1"/>
    </source>
</evidence>
<evidence type="ECO:0000256" key="2">
    <source>
        <dbReference type="ARBA" id="ARBA00022643"/>
    </source>
</evidence>
<dbReference type="PANTHER" id="PTHR43278:SF2">
    <property type="entry name" value="IRON-SULFUR FLAVOPROTEIN"/>
    <property type="match status" value="1"/>
</dbReference>
<dbReference type="InterPro" id="IPR029039">
    <property type="entry name" value="Flavoprotein-like_sf"/>
</dbReference>
<protein>
    <submittedName>
        <fullName evidence="4">NADPH-dependent FMN reductase</fullName>
    </submittedName>
</protein>
<dbReference type="GO" id="GO:0016491">
    <property type="term" value="F:oxidoreductase activity"/>
    <property type="evidence" value="ECO:0007669"/>
    <property type="project" value="InterPro"/>
</dbReference>
<gene>
    <name evidence="4" type="ORF">BET01_06790</name>
</gene>
<keyword evidence="5" id="KW-1185">Reference proteome</keyword>
<dbReference type="Gene3D" id="3.40.50.360">
    <property type="match status" value="1"/>
</dbReference>
<dbReference type="EMBL" id="MCIA01000031">
    <property type="protein sequence ID" value="RKD30293.1"/>
    <property type="molecule type" value="Genomic_DNA"/>
</dbReference>
<dbReference type="Pfam" id="PF03358">
    <property type="entry name" value="FMN_red"/>
    <property type="match status" value="1"/>
</dbReference>